<dbReference type="InterPro" id="IPR003593">
    <property type="entry name" value="AAA+_ATPase"/>
</dbReference>
<accession>A0A7W6V0F8</accession>
<dbReference type="AlphaFoldDB" id="A0A7W6V0F8"/>
<dbReference type="Pfam" id="PF00005">
    <property type="entry name" value="ABC_tran"/>
    <property type="match status" value="1"/>
</dbReference>
<evidence type="ECO:0000313" key="10">
    <source>
        <dbReference type="EMBL" id="MBB4349558.1"/>
    </source>
</evidence>
<dbReference type="GO" id="GO:0005524">
    <property type="term" value="F:ATP binding"/>
    <property type="evidence" value="ECO:0007669"/>
    <property type="project" value="UniProtKB-KW"/>
</dbReference>
<evidence type="ECO:0000313" key="11">
    <source>
        <dbReference type="EMBL" id="MBB4412220.1"/>
    </source>
</evidence>
<dbReference type="CDD" id="cd03262">
    <property type="entry name" value="ABC_HisP_GlnQ"/>
    <property type="match status" value="1"/>
</dbReference>
<evidence type="ECO:0000256" key="7">
    <source>
        <dbReference type="ARBA" id="ARBA00022970"/>
    </source>
</evidence>
<dbReference type="GO" id="GO:0016887">
    <property type="term" value="F:ATP hydrolysis activity"/>
    <property type="evidence" value="ECO:0007669"/>
    <property type="project" value="InterPro"/>
</dbReference>
<dbReference type="PROSITE" id="PS50893">
    <property type="entry name" value="ABC_TRANSPORTER_2"/>
    <property type="match status" value="1"/>
</dbReference>
<keyword evidence="6 12" id="KW-0067">ATP-binding</keyword>
<dbReference type="SMART" id="SM00382">
    <property type="entry name" value="AAA"/>
    <property type="match status" value="1"/>
</dbReference>
<evidence type="ECO:0000256" key="5">
    <source>
        <dbReference type="ARBA" id="ARBA00022741"/>
    </source>
</evidence>
<dbReference type="Proteomes" id="UP000520770">
    <property type="component" value="Unassembled WGS sequence"/>
</dbReference>
<keyword evidence="5" id="KW-0547">Nucleotide-binding</keyword>
<dbReference type="EMBL" id="JACIGW010000003">
    <property type="protein sequence ID" value="MBB4349558.1"/>
    <property type="molecule type" value="Genomic_DNA"/>
</dbReference>
<dbReference type="InterPro" id="IPR050086">
    <property type="entry name" value="MetN_ABC_transporter-like"/>
</dbReference>
<evidence type="ECO:0000313" key="12">
    <source>
        <dbReference type="EMBL" id="MBB4446851.1"/>
    </source>
</evidence>
<sequence>MTVISMNSAHTPVAPQDGAQPMVSFRDVHKSFGALEVLKGIDLDVMPGQVAALIGRSGSGKSTALRCINGLEKINGGELTVCGRNLRARDFELRELRKEVGIVFQSYNLFPHLTVEQNVTLAPKKVNGLDAAESRALAAEVLEQVGLSDKALSYPEQLSGGQQQRVAIARSLAMRPKLMLFDEVTSALDPELTGEVLRVIGKLAAGGMTMVLVTHEMAFARQVADLVVYMHQGRVWEAGKGAMLDDPQTVELRQFVGSGL</sequence>
<organism evidence="12 15">
    <name type="scientific">Aliirhizobium cellulosilyticum</name>
    <dbReference type="NCBI Taxonomy" id="393664"/>
    <lineage>
        <taxon>Bacteria</taxon>
        <taxon>Pseudomonadati</taxon>
        <taxon>Pseudomonadota</taxon>
        <taxon>Alphaproteobacteria</taxon>
        <taxon>Hyphomicrobiales</taxon>
        <taxon>Rhizobiaceae</taxon>
        <taxon>Aliirhizobium</taxon>
    </lineage>
</organism>
<keyword evidence="8" id="KW-0472">Membrane</keyword>
<comment type="subcellular location">
    <subcellularLocation>
        <location evidence="1">Cell membrane</location>
        <topology evidence="1">Peripheral membrane protein</topology>
    </subcellularLocation>
</comment>
<dbReference type="EMBL" id="JACIGY010000003">
    <property type="protein sequence ID" value="MBB4412220.1"/>
    <property type="molecule type" value="Genomic_DNA"/>
</dbReference>
<comment type="similarity">
    <text evidence="2">Belongs to the ABC transporter superfamily.</text>
</comment>
<dbReference type="InterPro" id="IPR003439">
    <property type="entry name" value="ABC_transporter-like_ATP-bd"/>
</dbReference>
<proteinExistence type="inferred from homology"/>
<comment type="caution">
    <text evidence="12">The sequence shown here is derived from an EMBL/GenBank/DDBJ whole genome shotgun (WGS) entry which is preliminary data.</text>
</comment>
<evidence type="ECO:0000256" key="8">
    <source>
        <dbReference type="ARBA" id="ARBA00023136"/>
    </source>
</evidence>
<keyword evidence="14" id="KW-1185">Reference proteome</keyword>
<dbReference type="InterPro" id="IPR017871">
    <property type="entry name" value="ABC_transporter-like_CS"/>
</dbReference>
<dbReference type="InterPro" id="IPR030679">
    <property type="entry name" value="ABC_ATPase_HisP-typ"/>
</dbReference>
<dbReference type="PANTHER" id="PTHR43166">
    <property type="entry name" value="AMINO ACID IMPORT ATP-BINDING PROTEIN"/>
    <property type="match status" value="1"/>
</dbReference>
<protein>
    <submittedName>
        <fullName evidence="12">Polar amino acid transport system ATP-binding protein</fullName>
    </submittedName>
</protein>
<keyword evidence="7" id="KW-0029">Amino-acid transport</keyword>
<dbReference type="PROSITE" id="PS00211">
    <property type="entry name" value="ABC_TRANSPORTER_1"/>
    <property type="match status" value="1"/>
</dbReference>
<dbReference type="EMBL" id="JACIHM010000003">
    <property type="protein sequence ID" value="MBB4446851.1"/>
    <property type="molecule type" value="Genomic_DNA"/>
</dbReference>
<keyword evidence="4" id="KW-1003">Cell membrane</keyword>
<dbReference type="GO" id="GO:0015424">
    <property type="term" value="F:ABC-type amino acid transporter activity"/>
    <property type="evidence" value="ECO:0007669"/>
    <property type="project" value="InterPro"/>
</dbReference>
<evidence type="ECO:0000256" key="2">
    <source>
        <dbReference type="ARBA" id="ARBA00005417"/>
    </source>
</evidence>
<gene>
    <name evidence="11" type="ORF">GGE31_002733</name>
    <name evidence="10" type="ORF">GGE33_003320</name>
    <name evidence="12" type="ORF">GGE35_002673</name>
</gene>
<dbReference type="GO" id="GO:0005886">
    <property type="term" value="C:plasma membrane"/>
    <property type="evidence" value="ECO:0007669"/>
    <property type="project" value="UniProtKB-SubCell"/>
</dbReference>
<evidence type="ECO:0000259" key="9">
    <source>
        <dbReference type="PROSITE" id="PS50893"/>
    </source>
</evidence>
<dbReference type="PANTHER" id="PTHR43166:SF9">
    <property type="entry name" value="GLUTAMATE_ASPARTATE IMPORT ATP-BINDING PROTEIN GLTL"/>
    <property type="match status" value="1"/>
</dbReference>
<evidence type="ECO:0000313" key="13">
    <source>
        <dbReference type="Proteomes" id="UP000520770"/>
    </source>
</evidence>
<keyword evidence="3" id="KW-0813">Transport</keyword>
<evidence type="ECO:0000256" key="6">
    <source>
        <dbReference type="ARBA" id="ARBA00022840"/>
    </source>
</evidence>
<evidence type="ECO:0000313" key="15">
    <source>
        <dbReference type="Proteomes" id="UP000576087"/>
    </source>
</evidence>
<dbReference type="Gene3D" id="3.40.50.300">
    <property type="entry name" value="P-loop containing nucleotide triphosphate hydrolases"/>
    <property type="match status" value="1"/>
</dbReference>
<evidence type="ECO:0000256" key="3">
    <source>
        <dbReference type="ARBA" id="ARBA00022448"/>
    </source>
</evidence>
<evidence type="ECO:0000313" key="14">
    <source>
        <dbReference type="Proteomes" id="UP000524535"/>
    </source>
</evidence>
<dbReference type="Proteomes" id="UP000524535">
    <property type="component" value="Unassembled WGS sequence"/>
</dbReference>
<evidence type="ECO:0000256" key="4">
    <source>
        <dbReference type="ARBA" id="ARBA00022475"/>
    </source>
</evidence>
<feature type="domain" description="ABC transporter" evidence="9">
    <location>
        <begin position="23"/>
        <end position="257"/>
    </location>
</feature>
<dbReference type="Proteomes" id="UP000576087">
    <property type="component" value="Unassembled WGS sequence"/>
</dbReference>
<evidence type="ECO:0000256" key="1">
    <source>
        <dbReference type="ARBA" id="ARBA00004202"/>
    </source>
</evidence>
<name>A0A7W6V0F8_9HYPH</name>
<dbReference type="PIRSF" id="PIRSF039085">
    <property type="entry name" value="ABC_ATPase_HisP"/>
    <property type="match status" value="1"/>
</dbReference>
<dbReference type="SUPFAM" id="SSF52540">
    <property type="entry name" value="P-loop containing nucleoside triphosphate hydrolases"/>
    <property type="match status" value="1"/>
</dbReference>
<dbReference type="InterPro" id="IPR027417">
    <property type="entry name" value="P-loop_NTPase"/>
</dbReference>
<reference evidence="13 14" key="1">
    <citation type="submission" date="2020-08" db="EMBL/GenBank/DDBJ databases">
        <title>Genomic Encyclopedia of Type Strains, Phase IV (KMG-V): Genome sequencing to study the core and pangenomes of soil and plant-associated prokaryotes.</title>
        <authorList>
            <person name="Whitman W."/>
        </authorList>
    </citation>
    <scope>NUCLEOTIDE SEQUENCE [LARGE SCALE GENOMIC DNA]</scope>
    <source>
        <strain evidence="11 14">SEMIA 444</strain>
        <strain evidence="10 13">SEMIA 448</strain>
        <strain evidence="12 15">SEMIA 452</strain>
    </source>
</reference>